<dbReference type="AlphaFoldDB" id="A0A1G6MNK9"/>
<dbReference type="RefSeq" id="WP_091403841.1">
    <property type="nucleotide sequence ID" value="NZ_FMYV01000005.1"/>
</dbReference>
<gene>
    <name evidence="1" type="ORF">SAMN04488588_1307</name>
</gene>
<keyword evidence="2" id="KW-1185">Reference proteome</keyword>
<organism evidence="1 2">
    <name type="scientific">Geotoga petraea</name>
    <dbReference type="NCBI Taxonomy" id="28234"/>
    <lineage>
        <taxon>Bacteria</taxon>
        <taxon>Thermotogati</taxon>
        <taxon>Thermotogota</taxon>
        <taxon>Thermotogae</taxon>
        <taxon>Petrotogales</taxon>
        <taxon>Petrotogaceae</taxon>
        <taxon>Geotoga</taxon>
    </lineage>
</organism>
<protein>
    <submittedName>
        <fullName evidence="1">Uncharacterized protein</fullName>
    </submittedName>
</protein>
<name>A0A1G6MNK9_9BACT</name>
<evidence type="ECO:0000313" key="2">
    <source>
        <dbReference type="Proteomes" id="UP000199322"/>
    </source>
</evidence>
<accession>A0A1G6MNK9</accession>
<dbReference type="Proteomes" id="UP000199322">
    <property type="component" value="Unassembled WGS sequence"/>
</dbReference>
<evidence type="ECO:0000313" key="1">
    <source>
        <dbReference type="EMBL" id="SDC56586.1"/>
    </source>
</evidence>
<proteinExistence type="predicted"/>
<dbReference type="EMBL" id="FMYV01000005">
    <property type="protein sequence ID" value="SDC56586.1"/>
    <property type="molecule type" value="Genomic_DNA"/>
</dbReference>
<reference evidence="1 2" key="1">
    <citation type="submission" date="2016-10" db="EMBL/GenBank/DDBJ databases">
        <authorList>
            <person name="de Groot N.N."/>
        </authorList>
    </citation>
    <scope>NUCLEOTIDE SEQUENCE [LARGE SCALE GENOMIC DNA]</scope>
    <source>
        <strain evidence="1 2">WG14</strain>
    </source>
</reference>
<sequence>MKDSLELITAKVFSKKYYLDYKDVLSYLKLSRIKPMYKAINITLYEEQEIYNHIKTMDPDLE</sequence>